<dbReference type="EMBL" id="DQWQ01000001">
    <property type="protein sequence ID" value="HDD35164.1"/>
    <property type="molecule type" value="Genomic_DNA"/>
</dbReference>
<feature type="transmembrane region" description="Helical" evidence="2">
    <location>
        <begin position="7"/>
        <end position="28"/>
    </location>
</feature>
<dbReference type="Proteomes" id="UP000885706">
    <property type="component" value="Unassembled WGS sequence"/>
</dbReference>
<keyword evidence="2" id="KW-0812">Transmembrane</keyword>
<keyword evidence="2" id="KW-1133">Transmembrane helix</keyword>
<feature type="transmembrane region" description="Helical" evidence="2">
    <location>
        <begin position="192"/>
        <end position="211"/>
    </location>
</feature>
<dbReference type="Gene3D" id="3.40.50.150">
    <property type="entry name" value="Vaccinia Virus protein VP39"/>
    <property type="match status" value="1"/>
</dbReference>
<feature type="transmembrane region" description="Helical" evidence="2">
    <location>
        <begin position="140"/>
        <end position="160"/>
    </location>
</feature>
<keyword evidence="2" id="KW-0472">Membrane</keyword>
<name>A0A7V0I9F7_DESA2</name>
<feature type="transmembrane region" description="Helical" evidence="2">
    <location>
        <begin position="675"/>
        <end position="697"/>
    </location>
</feature>
<evidence type="ECO:0000256" key="2">
    <source>
        <dbReference type="SAM" id="Phobius"/>
    </source>
</evidence>
<feature type="transmembrane region" description="Helical" evidence="2">
    <location>
        <begin position="98"/>
        <end position="128"/>
    </location>
</feature>
<dbReference type="SUPFAM" id="SSF53335">
    <property type="entry name" value="S-adenosyl-L-methionine-dependent methyltransferases"/>
    <property type="match status" value="1"/>
</dbReference>
<feature type="transmembrane region" description="Helical" evidence="2">
    <location>
        <begin position="70"/>
        <end position="92"/>
    </location>
</feature>
<feature type="transmembrane region" description="Helical" evidence="2">
    <location>
        <begin position="610"/>
        <end position="628"/>
    </location>
</feature>
<feature type="transmembrane region" description="Helical" evidence="2">
    <location>
        <begin position="34"/>
        <end position="58"/>
    </location>
</feature>
<evidence type="ECO:0000256" key="1">
    <source>
        <dbReference type="ARBA" id="ARBA00023115"/>
    </source>
</evidence>
<comment type="caution">
    <text evidence="3">The sequence shown here is derived from an EMBL/GenBank/DDBJ whole genome shotgun (WGS) entry which is preliminary data.</text>
</comment>
<protein>
    <recommendedName>
        <fullName evidence="4">Spermidine synthase</fullName>
    </recommendedName>
</protein>
<proteinExistence type="predicted"/>
<feature type="transmembrane region" description="Helical" evidence="2">
    <location>
        <begin position="634"/>
        <end position="654"/>
    </location>
</feature>
<sequence length="698" mass="77306">MVKKSTYIGLFMVSLATLMYEILLTRIFSVTMWYHFAFMAISIAMFGMTVGAILVYLFPYYFTEQRAKYHLALSSLFFSISSVVCFLVHLVIPFIPRISIVCIFLIVFTYIVISIPFVLSGICVCLALTKFPQHVSKLYAADLAGAALGCIMLIWALDIIGDGPTVVIVIACLASTGALFFAAGVSKKVMHIALACSFLLASFAIANAILVRDQRPLLKLIWVKGERDHQHLYQKWNSFSRIVVDKDLNRKSASPGLSPVCPYHKINQLKMTIDAGAATVITAFNGNLDDLEYLKYDVTNLAHYIRQNSNVLVIGTGGGRDILSALVFKQKSVLGIEINKDIIEAVNKRFGDFSGHLDKNPKVTFVNDEARSYITRLKDKFDIIQMSLIDTWAATAAGAFVLAENSLYTVEAWKIFLEHLNPNGVLSVSRWAFPKLDAELYRLTSLAVASLRQLGIKTPRKHIVIVRRMIGKIKDAPYGLGTILVSKSPFSDNDLNIIEQIANKMKFDVVLTPRFSLDSTFAAISSGKNLIDFPINIAPPTDDSPFFFYVLRIHNILNRSIWKQGIIGIIQMKAVFILATLLAIVIVLTFLSIIVPLIIKTGKASLKGAFTFLIFFSAIGLGFMLIEISQMQRLIIFLGHPIYGLSVVLFSLLLSSSLGSLSTQKISNSSMKSSVIIALTLLLLVLIIFGKLTPYAIC</sequence>
<organism evidence="3">
    <name type="scientific">Desulfofervidus auxilii</name>
    <dbReference type="NCBI Taxonomy" id="1621989"/>
    <lineage>
        <taxon>Bacteria</taxon>
        <taxon>Pseudomonadati</taxon>
        <taxon>Thermodesulfobacteriota</taxon>
        <taxon>Candidatus Desulfofervidia</taxon>
        <taxon>Candidatus Desulfofervidales</taxon>
        <taxon>Candidatus Desulfofervidaceae</taxon>
        <taxon>Candidatus Desulfofervidus</taxon>
    </lineage>
</organism>
<feature type="transmembrane region" description="Helical" evidence="2">
    <location>
        <begin position="166"/>
        <end position="185"/>
    </location>
</feature>
<dbReference type="InterPro" id="IPR029063">
    <property type="entry name" value="SAM-dependent_MTases_sf"/>
</dbReference>
<dbReference type="AlphaFoldDB" id="A0A7V0I9F7"/>
<reference evidence="3" key="1">
    <citation type="journal article" date="2020" name="mSystems">
        <title>Genome- and Community-Level Interaction Insights into Carbon Utilization and Element Cycling Functions of Hydrothermarchaeota in Hydrothermal Sediment.</title>
        <authorList>
            <person name="Zhou Z."/>
            <person name="Liu Y."/>
            <person name="Xu W."/>
            <person name="Pan J."/>
            <person name="Luo Z.H."/>
            <person name="Li M."/>
        </authorList>
    </citation>
    <scope>NUCLEOTIDE SEQUENCE [LARGE SCALE GENOMIC DNA]</scope>
    <source>
        <strain evidence="3">HyVt-113</strain>
    </source>
</reference>
<dbReference type="Pfam" id="PF01564">
    <property type="entry name" value="Spermine_synth"/>
    <property type="match status" value="1"/>
</dbReference>
<gene>
    <name evidence="3" type="ORF">ENF30_00005</name>
</gene>
<evidence type="ECO:0000313" key="3">
    <source>
        <dbReference type="EMBL" id="HDD35164.1"/>
    </source>
</evidence>
<keyword evidence="1" id="KW-0620">Polyamine biosynthesis</keyword>
<evidence type="ECO:0008006" key="4">
    <source>
        <dbReference type="Google" id="ProtNLM"/>
    </source>
</evidence>
<dbReference type="CDD" id="cd02440">
    <property type="entry name" value="AdoMet_MTases"/>
    <property type="match status" value="1"/>
</dbReference>
<feature type="transmembrane region" description="Helical" evidence="2">
    <location>
        <begin position="574"/>
        <end position="598"/>
    </location>
</feature>
<dbReference type="PANTHER" id="PTHR43317">
    <property type="entry name" value="THERMOSPERMINE SYNTHASE ACAULIS5"/>
    <property type="match status" value="1"/>
</dbReference>
<dbReference type="GO" id="GO:0006596">
    <property type="term" value="P:polyamine biosynthetic process"/>
    <property type="evidence" value="ECO:0007669"/>
    <property type="project" value="UniProtKB-KW"/>
</dbReference>
<accession>A0A7V0I9F7</accession>
<dbReference type="PANTHER" id="PTHR43317:SF1">
    <property type="entry name" value="THERMOSPERMINE SYNTHASE ACAULIS5"/>
    <property type="match status" value="1"/>
</dbReference>
<feature type="non-terminal residue" evidence="3">
    <location>
        <position position="698"/>
    </location>
</feature>